<gene>
    <name evidence="7" type="ORF">H8707_03965</name>
</gene>
<dbReference type="CDD" id="cd17536">
    <property type="entry name" value="REC_YesN-like"/>
    <property type="match status" value="1"/>
</dbReference>
<feature type="domain" description="Response regulatory" evidence="6">
    <location>
        <begin position="3"/>
        <end position="121"/>
    </location>
</feature>
<dbReference type="EMBL" id="JACRTG010000011">
    <property type="protein sequence ID" value="MBC8587393.1"/>
    <property type="molecule type" value="Genomic_DNA"/>
</dbReference>
<dbReference type="InterPro" id="IPR018060">
    <property type="entry name" value="HTH_AraC"/>
</dbReference>
<evidence type="ECO:0000313" key="8">
    <source>
        <dbReference type="Proteomes" id="UP000601171"/>
    </source>
</evidence>
<dbReference type="PANTHER" id="PTHR43280">
    <property type="entry name" value="ARAC-FAMILY TRANSCRIPTIONAL REGULATOR"/>
    <property type="match status" value="1"/>
</dbReference>
<evidence type="ECO:0000256" key="3">
    <source>
        <dbReference type="ARBA" id="ARBA00023163"/>
    </source>
</evidence>
<dbReference type="GO" id="GO:0000160">
    <property type="term" value="P:phosphorelay signal transduction system"/>
    <property type="evidence" value="ECO:0007669"/>
    <property type="project" value="InterPro"/>
</dbReference>
<evidence type="ECO:0000259" key="5">
    <source>
        <dbReference type="PROSITE" id="PS01124"/>
    </source>
</evidence>
<keyword evidence="1" id="KW-0805">Transcription regulation</keyword>
<dbReference type="SUPFAM" id="SSF52172">
    <property type="entry name" value="CheY-like"/>
    <property type="match status" value="1"/>
</dbReference>
<dbReference type="PROSITE" id="PS00041">
    <property type="entry name" value="HTH_ARAC_FAMILY_1"/>
    <property type="match status" value="1"/>
</dbReference>
<reference evidence="7" key="1">
    <citation type="submission" date="2020-08" db="EMBL/GenBank/DDBJ databases">
        <title>Genome public.</title>
        <authorList>
            <person name="Liu C."/>
            <person name="Sun Q."/>
        </authorList>
    </citation>
    <scope>NUCLEOTIDE SEQUENCE</scope>
    <source>
        <strain evidence="7">BX21</strain>
    </source>
</reference>
<dbReference type="Pfam" id="PF12833">
    <property type="entry name" value="HTH_18"/>
    <property type="match status" value="1"/>
</dbReference>
<dbReference type="RefSeq" id="WP_262428853.1">
    <property type="nucleotide sequence ID" value="NZ_JACRTG010000011.1"/>
</dbReference>
<dbReference type="Pfam" id="PF00072">
    <property type="entry name" value="Response_reg"/>
    <property type="match status" value="1"/>
</dbReference>
<evidence type="ECO:0000313" key="7">
    <source>
        <dbReference type="EMBL" id="MBC8587393.1"/>
    </source>
</evidence>
<feature type="domain" description="HTH araC/xylS-type" evidence="5">
    <location>
        <begin position="149"/>
        <end position="247"/>
    </location>
</feature>
<dbReference type="GO" id="GO:0003700">
    <property type="term" value="F:DNA-binding transcription factor activity"/>
    <property type="evidence" value="ECO:0007669"/>
    <property type="project" value="InterPro"/>
</dbReference>
<keyword evidence="4" id="KW-0597">Phosphoprotein</keyword>
<dbReference type="InterPro" id="IPR011006">
    <property type="entry name" value="CheY-like_superfamily"/>
</dbReference>
<dbReference type="Gene3D" id="1.10.10.60">
    <property type="entry name" value="Homeodomain-like"/>
    <property type="match status" value="2"/>
</dbReference>
<dbReference type="SMART" id="SM00342">
    <property type="entry name" value="HTH_ARAC"/>
    <property type="match status" value="1"/>
</dbReference>
<sequence>MIKVMIVEDEVIERKALAYLFEEYFKDKIEVAANLSNGERAVEFEKNNEVDLILMDIHMPILDGFGASRIIRDRNKNIQIIILTAYSEFEYARSAIDIGVFKYLLKPVDNDEFISAINDAIQKINSSVVINKTEEVDWVKRDRNIKFIDEMKSYILENFTNDISLEQVAEHVGLSPDYLGKLFKKIEGQTFTNYLIHLRMEKSKELLEQRDLSIKQIAYMVGYSDPNYFSRAFKKYVGISATQYERVKK</sequence>
<organism evidence="7 8">
    <name type="scientific">Paratissierella segnis</name>
    <dbReference type="NCBI Taxonomy" id="2763679"/>
    <lineage>
        <taxon>Bacteria</taxon>
        <taxon>Bacillati</taxon>
        <taxon>Bacillota</taxon>
        <taxon>Tissierellia</taxon>
        <taxon>Tissierellales</taxon>
        <taxon>Tissierellaceae</taxon>
        <taxon>Paratissierella</taxon>
    </lineage>
</organism>
<evidence type="ECO:0000256" key="4">
    <source>
        <dbReference type="PROSITE-ProRule" id="PRU00169"/>
    </source>
</evidence>
<dbReference type="PROSITE" id="PS01124">
    <property type="entry name" value="HTH_ARAC_FAMILY_2"/>
    <property type="match status" value="1"/>
</dbReference>
<evidence type="ECO:0000259" key="6">
    <source>
        <dbReference type="PROSITE" id="PS50110"/>
    </source>
</evidence>
<keyword evidence="2" id="KW-0238">DNA-binding</keyword>
<comment type="caution">
    <text evidence="7">The sequence shown here is derived from an EMBL/GenBank/DDBJ whole genome shotgun (WGS) entry which is preliminary data.</text>
</comment>
<dbReference type="InterPro" id="IPR020449">
    <property type="entry name" value="Tscrpt_reg_AraC-type_HTH"/>
</dbReference>
<dbReference type="InterPro" id="IPR001789">
    <property type="entry name" value="Sig_transdc_resp-reg_receiver"/>
</dbReference>
<dbReference type="Gene3D" id="3.40.50.2300">
    <property type="match status" value="1"/>
</dbReference>
<dbReference type="PRINTS" id="PR00032">
    <property type="entry name" value="HTHARAC"/>
</dbReference>
<dbReference type="InterPro" id="IPR018062">
    <property type="entry name" value="HTH_AraC-typ_CS"/>
</dbReference>
<dbReference type="PANTHER" id="PTHR43280:SF28">
    <property type="entry name" value="HTH-TYPE TRANSCRIPTIONAL ACTIVATOR RHAS"/>
    <property type="match status" value="1"/>
</dbReference>
<dbReference type="InterPro" id="IPR009057">
    <property type="entry name" value="Homeodomain-like_sf"/>
</dbReference>
<accession>A0A926ESG2</accession>
<dbReference type="SMART" id="SM00448">
    <property type="entry name" value="REC"/>
    <property type="match status" value="1"/>
</dbReference>
<dbReference type="GO" id="GO:0043565">
    <property type="term" value="F:sequence-specific DNA binding"/>
    <property type="evidence" value="ECO:0007669"/>
    <property type="project" value="InterPro"/>
</dbReference>
<feature type="modified residue" description="4-aspartylphosphate" evidence="4">
    <location>
        <position position="56"/>
    </location>
</feature>
<dbReference type="Proteomes" id="UP000601171">
    <property type="component" value="Unassembled WGS sequence"/>
</dbReference>
<name>A0A926ESG2_9FIRM</name>
<dbReference type="PROSITE" id="PS50110">
    <property type="entry name" value="RESPONSE_REGULATORY"/>
    <property type="match status" value="1"/>
</dbReference>
<dbReference type="AlphaFoldDB" id="A0A926ESG2"/>
<protein>
    <submittedName>
        <fullName evidence="7">AraC family transcriptional regulator</fullName>
    </submittedName>
</protein>
<keyword evidence="8" id="KW-1185">Reference proteome</keyword>
<evidence type="ECO:0000256" key="2">
    <source>
        <dbReference type="ARBA" id="ARBA00023125"/>
    </source>
</evidence>
<keyword evidence="3" id="KW-0804">Transcription</keyword>
<evidence type="ECO:0000256" key="1">
    <source>
        <dbReference type="ARBA" id="ARBA00023015"/>
    </source>
</evidence>
<dbReference type="SUPFAM" id="SSF46689">
    <property type="entry name" value="Homeodomain-like"/>
    <property type="match status" value="2"/>
</dbReference>
<proteinExistence type="predicted"/>